<dbReference type="InterPro" id="IPR058752">
    <property type="entry name" value="RDRP_C_head"/>
</dbReference>
<protein>
    <recommendedName>
        <fullName evidence="8">RNA-dependent RNA polymerase</fullName>
        <ecNumber evidence="8">2.7.7.48</ecNumber>
    </recommendedName>
</protein>
<dbReference type="PANTHER" id="PTHR23079">
    <property type="entry name" value="RNA-DEPENDENT RNA POLYMERASE"/>
    <property type="match status" value="1"/>
</dbReference>
<name>A0A224Z0J8_9ACAR</name>
<evidence type="ECO:0000259" key="11">
    <source>
        <dbReference type="Pfam" id="PF25359"/>
    </source>
</evidence>
<evidence type="ECO:0000259" key="10">
    <source>
        <dbReference type="Pfam" id="PF05183"/>
    </source>
</evidence>
<keyword evidence="3 8" id="KW-0808">Transferase</keyword>
<dbReference type="Pfam" id="PF05183">
    <property type="entry name" value="RdRP"/>
    <property type="match status" value="1"/>
</dbReference>
<evidence type="ECO:0000313" key="13">
    <source>
        <dbReference type="EMBL" id="MAA22685.1"/>
    </source>
</evidence>
<feature type="domain" description="RDRP core" evidence="10">
    <location>
        <begin position="438"/>
        <end position="998"/>
    </location>
</feature>
<dbReference type="GO" id="GO:0003723">
    <property type="term" value="F:RNA binding"/>
    <property type="evidence" value="ECO:0007669"/>
    <property type="project" value="UniProtKB-KW"/>
</dbReference>
<evidence type="ECO:0000256" key="1">
    <source>
        <dbReference type="ARBA" id="ARBA00005762"/>
    </source>
</evidence>
<dbReference type="Pfam" id="PF26253">
    <property type="entry name" value="RdRP_head"/>
    <property type="match status" value="1"/>
</dbReference>
<dbReference type="GO" id="GO:0003968">
    <property type="term" value="F:RNA-directed RNA polymerase activity"/>
    <property type="evidence" value="ECO:0007669"/>
    <property type="project" value="UniProtKB-KW"/>
</dbReference>
<evidence type="ECO:0000256" key="9">
    <source>
        <dbReference type="SAM" id="MobiDB-lite"/>
    </source>
</evidence>
<keyword evidence="2 8" id="KW-0696">RNA-directed RNA polymerase</keyword>
<evidence type="ECO:0000256" key="5">
    <source>
        <dbReference type="ARBA" id="ARBA00022884"/>
    </source>
</evidence>
<reference evidence="13" key="1">
    <citation type="journal article" date="2017" name="Parasit. Vectors">
        <title>Sialotranscriptomics of Rhipicephalus zambeziensis reveals intricate expression profiles of secretory proteins and suggests tight temporal transcriptional regulation during blood-feeding.</title>
        <authorList>
            <person name="de Castro M.H."/>
            <person name="de Klerk D."/>
            <person name="Pienaar R."/>
            <person name="Rees D.J.G."/>
            <person name="Mans B.J."/>
        </authorList>
    </citation>
    <scope>NUCLEOTIDE SEQUENCE</scope>
    <source>
        <tissue evidence="13">Salivary glands</tissue>
    </source>
</reference>
<dbReference type="PANTHER" id="PTHR23079:SF55">
    <property type="entry name" value="RNA-DIRECTED RNA POLYMERASE"/>
    <property type="match status" value="1"/>
</dbReference>
<feature type="domain" description="RDRP C-terminal head" evidence="12">
    <location>
        <begin position="1026"/>
        <end position="1164"/>
    </location>
</feature>
<dbReference type="GO" id="GO:0031380">
    <property type="term" value="C:nuclear RNA-directed RNA polymerase complex"/>
    <property type="evidence" value="ECO:0007669"/>
    <property type="project" value="TreeGrafter"/>
</dbReference>
<dbReference type="Pfam" id="PF25359">
    <property type="entry name" value="PH_met_RdRP"/>
    <property type="match status" value="1"/>
</dbReference>
<evidence type="ECO:0000256" key="3">
    <source>
        <dbReference type="ARBA" id="ARBA00022679"/>
    </source>
</evidence>
<organism evidence="13">
    <name type="scientific">Rhipicephalus zambeziensis</name>
    <dbReference type="NCBI Taxonomy" id="60191"/>
    <lineage>
        <taxon>Eukaryota</taxon>
        <taxon>Metazoa</taxon>
        <taxon>Ecdysozoa</taxon>
        <taxon>Arthropoda</taxon>
        <taxon>Chelicerata</taxon>
        <taxon>Arachnida</taxon>
        <taxon>Acari</taxon>
        <taxon>Parasitiformes</taxon>
        <taxon>Ixodida</taxon>
        <taxon>Ixodoidea</taxon>
        <taxon>Ixodidae</taxon>
        <taxon>Rhipicephalinae</taxon>
        <taxon>Rhipicephalus</taxon>
        <taxon>Rhipicephalus</taxon>
    </lineage>
</organism>
<comment type="catalytic activity">
    <reaction evidence="7 8">
        <text>RNA(n) + a ribonucleoside 5'-triphosphate = RNA(n+1) + diphosphate</text>
        <dbReference type="Rhea" id="RHEA:21248"/>
        <dbReference type="Rhea" id="RHEA-COMP:14527"/>
        <dbReference type="Rhea" id="RHEA-COMP:17342"/>
        <dbReference type="ChEBI" id="CHEBI:33019"/>
        <dbReference type="ChEBI" id="CHEBI:61557"/>
        <dbReference type="ChEBI" id="CHEBI:140395"/>
        <dbReference type="EC" id="2.7.7.48"/>
    </reaction>
</comment>
<evidence type="ECO:0000256" key="8">
    <source>
        <dbReference type="RuleBase" id="RU363098"/>
    </source>
</evidence>
<keyword evidence="5 8" id="KW-0694">RNA-binding</keyword>
<accession>A0A224Z0J8</accession>
<dbReference type="InterPro" id="IPR057596">
    <property type="entry name" value="RDRP_core"/>
</dbReference>
<dbReference type="EC" id="2.7.7.48" evidence="8"/>
<evidence type="ECO:0000256" key="7">
    <source>
        <dbReference type="ARBA" id="ARBA00048744"/>
    </source>
</evidence>
<dbReference type="InterPro" id="IPR007855">
    <property type="entry name" value="RDRP"/>
</dbReference>
<comment type="similarity">
    <text evidence="1 8">Belongs to the RdRP family.</text>
</comment>
<dbReference type="InterPro" id="IPR057493">
    <property type="entry name" value="PH_RdRP-assoc"/>
</dbReference>
<keyword evidence="4 8" id="KW-0548">Nucleotidyltransferase</keyword>
<evidence type="ECO:0000256" key="6">
    <source>
        <dbReference type="ARBA" id="ARBA00023158"/>
    </source>
</evidence>
<proteinExistence type="inferred from homology"/>
<feature type="domain" description="PH-like" evidence="11">
    <location>
        <begin position="155"/>
        <end position="308"/>
    </location>
</feature>
<feature type="region of interest" description="Disordered" evidence="9">
    <location>
        <begin position="1242"/>
        <end position="1262"/>
    </location>
</feature>
<keyword evidence="6" id="KW-0943">RNA-mediated gene silencing</keyword>
<evidence type="ECO:0000256" key="4">
    <source>
        <dbReference type="ARBA" id="ARBA00022695"/>
    </source>
</evidence>
<dbReference type="GO" id="GO:0030422">
    <property type="term" value="P:siRNA processing"/>
    <property type="evidence" value="ECO:0007669"/>
    <property type="project" value="TreeGrafter"/>
</dbReference>
<evidence type="ECO:0000256" key="2">
    <source>
        <dbReference type="ARBA" id="ARBA00022484"/>
    </source>
</evidence>
<evidence type="ECO:0000259" key="12">
    <source>
        <dbReference type="Pfam" id="PF26253"/>
    </source>
</evidence>
<dbReference type="EMBL" id="GFPF01011539">
    <property type="protein sequence ID" value="MAA22685.1"/>
    <property type="molecule type" value="Transcribed_RNA"/>
</dbReference>
<sequence>MPSSASNTLTFTALWNPDPKQDAGLYVRRYQQFFQSYIASAPVEVSDPAEFFNGRYGDRIYQSVCTVLLDRSMPSAKLEQLYFKLARQWCMDGRVEGSPRLLQWLAPDRKDGFQRGSVTCERNIQLSFLSFGASLGLTSFAQCMSICPGASSCLGYKLVCVFKHDVRVIWIFLTLQHARQCTNPDSTYKLEIPYENILRAVVDDREGNAATTDVYLHLSTFPLMYKKSEKTASQKQEEPSDTANTSNAPNPEHFSYERAIEIGCFCTSVIPSSKLGTNFVLVLGLRNKFKARQILGRLSRRCDIGTIFAYTSVSVHEVGPEMEVMRKWYDTHITDWVGYECCYALYALMLQSSDLMAQLALLSQRGLLESFSKTLREFASHNQALLEPALFAVSADIEARHIVTIPEAVEKAFRKMCQSFVPQAAPPGSCLVRRVFLLPSRLLLLPPCVHQENRVLRKFLPEFALRVTIRDDNLRPLSHSLAFHQHRNEIVEAIVGRVLRRGIYIGRRQFKLLAASCSQLRDHGVWLFATVTRGQCPEGIREWMGDFSKITSIAKKMARMGQCFSSTEESVQVPLGVGAVTEADKVGGCHPTSKNPYVFSDGIGMVSRSLLQKVCQKLGIEDEPSAIQIRYAGCKGMLCLNPTLEGDKLILRESMCKFPCSTSDVLEVIKVSAPRTVCLNRPLITILEQLGVPGHAFVNLQQNMVLQLADALVCEDVALDTLGSYVEGPFFFRELQSRGFLLTRHPFVRLLLCTVYKSAMDGLRTKTRIAVASDAGRNMLGVLDETGQLQYGQVFVQYTELGTESKAAHILTGTVLVTKCPCLHPGDVRKFEAVDVPELRHIKDCIVFPAKGPRPHPNEMAGSDLDGDEYVVIWDKDLFFPGANRKPMTFRDHTAAGHSDDDLEEAMIQFICSYIKNDNIGVMANAHLAWADQLEDGIFSDCCLKIADKISVCLDFAKTGTPSHLDKKEKPPSYPDFMEKGCHKNTYQSKRILGQLYRLHRSLEAVVSTDFENHFVESDCQSKLFEFEGWQEYRESAEHSLSEYASKMQRILSQHGIRSEGEVVAGLVNKVFDFNKTTHEKTNVETLVAKQYQHLVKETRQRFFDIVEAAYEDKAVTTDDQRKTVLLQVASAWYMVTYSSEALNESHCCSFPWALADVLLELAKALSGDAEMPQTSPNFLLSKLNAAFAEEPTQVSTKDLALEVITKWAVKDELVKDSKAKRSSICKSCLSKIFEDSVKATMQQQELGSGDPEQTEGNSQGNGRLLTVGELVLGFLRHVSGARVQFPPCNECKWSLSMTRTITMAAVRTYSLLAITRDLCHLGLPCEPELHEPVQIVQEGNPVRIQVKHPEFMELLRHSPEEVEELLRDWSGLQEVHIRGDMSHSGHYLLVSAVGRDWQRWFLEELVLQPWLGDAVVKKEIESFLEQ</sequence>